<name>A0A1F5YCJ4_9BACT</name>
<gene>
    <name evidence="2" type="primary">mtnA</name>
    <name evidence="3" type="ORF">A2Z06_03965</name>
</gene>
<dbReference type="InterPro" id="IPR000649">
    <property type="entry name" value="IF-2B-related"/>
</dbReference>
<dbReference type="Pfam" id="PF01008">
    <property type="entry name" value="IF-2B"/>
    <property type="match status" value="1"/>
</dbReference>
<dbReference type="NCBIfam" id="NF004326">
    <property type="entry name" value="PRK05720.1"/>
    <property type="match status" value="1"/>
</dbReference>
<accession>A0A1F5YCJ4</accession>
<dbReference type="NCBIfam" id="TIGR00512">
    <property type="entry name" value="salvage_mtnA"/>
    <property type="match status" value="1"/>
</dbReference>
<dbReference type="InterPro" id="IPR005251">
    <property type="entry name" value="IF-M1Pi"/>
</dbReference>
<keyword evidence="2" id="KW-0028">Amino-acid biosynthesis</keyword>
<dbReference type="EC" id="5.3.1.23" evidence="2"/>
<keyword evidence="2" id="KW-0486">Methionine biosynthesis</keyword>
<feature type="binding site" evidence="2">
    <location>
        <position position="196"/>
    </location>
    <ligand>
        <name>substrate</name>
    </ligand>
</feature>
<dbReference type="InterPro" id="IPR027363">
    <property type="entry name" value="M1Pi_N"/>
</dbReference>
<dbReference type="InterPro" id="IPR042529">
    <property type="entry name" value="IF_2B-like_C"/>
</dbReference>
<dbReference type="Gene3D" id="1.20.120.420">
    <property type="entry name" value="translation initiation factor eif-2b, domain 1"/>
    <property type="match status" value="1"/>
</dbReference>
<dbReference type="FunFam" id="1.20.120.420:FF:000003">
    <property type="entry name" value="Methylthioribose-1-phosphate isomerase"/>
    <property type="match status" value="1"/>
</dbReference>
<comment type="pathway">
    <text evidence="2">Amino-acid biosynthesis; L-methionine biosynthesis via salvage pathway; L-methionine from S-methyl-5-thio-alpha-D-ribose 1-phosphate: step 1/6.</text>
</comment>
<comment type="function">
    <text evidence="2">Catalyzes the interconversion of methylthioribose-1-phosphate (MTR-1-P) into methylthioribulose-1-phosphate (MTRu-1-P).</text>
</comment>
<sequence>MAFRTIEWAGDKIRMIDQTRLPLELKYLALGRVEEVEHAIRALQVRGAPAIGVAAAMGFVLGLRPHIGLGREAFFLKAREAKELLASTRPTAVNLFWALERMERVALAHRDRENPEILKILKEESQAILDEDRRMCRRIGELTEPLIHNGDTLMTHCNAGALATSEYGTALAGMYVAAERGKRFRVFSCETRPLLQGSRLTSWELMQAGIDVTLICDNMAGHVMKTKGIDMIIVGADRIVRNGDTANKIGTYSLAILAEKHGIPFYVAAPMSTIDPSIEKGEDIPIEERDPREVTEGFGKRLAPESVKVFSPAFDVTPSALIRGIVTDRGILGPPYERSIAEALRGG</sequence>
<evidence type="ECO:0000256" key="2">
    <source>
        <dbReference type="HAMAP-Rule" id="MF_01678"/>
    </source>
</evidence>
<evidence type="ECO:0000256" key="1">
    <source>
        <dbReference type="ARBA" id="ARBA00023235"/>
    </source>
</evidence>
<dbReference type="EMBL" id="MFIW01000037">
    <property type="protein sequence ID" value="OGF97917.1"/>
    <property type="molecule type" value="Genomic_DNA"/>
</dbReference>
<feature type="active site" description="Proton donor" evidence="2">
    <location>
        <position position="237"/>
    </location>
</feature>
<comment type="catalytic activity">
    <reaction evidence="2">
        <text>5-(methylsulfanyl)-alpha-D-ribose 1-phosphate = 5-(methylsulfanyl)-D-ribulose 1-phosphate</text>
        <dbReference type="Rhea" id="RHEA:19989"/>
        <dbReference type="ChEBI" id="CHEBI:58533"/>
        <dbReference type="ChEBI" id="CHEBI:58548"/>
        <dbReference type="EC" id="5.3.1.23"/>
    </reaction>
</comment>
<feature type="site" description="Transition state stabilizer" evidence="2">
    <location>
        <position position="157"/>
    </location>
</feature>
<feature type="binding site" evidence="2">
    <location>
        <position position="89"/>
    </location>
    <ligand>
        <name>substrate</name>
    </ligand>
</feature>
<dbReference type="GO" id="GO:0046523">
    <property type="term" value="F:S-methyl-5-thioribose-1-phosphate isomerase activity"/>
    <property type="evidence" value="ECO:0007669"/>
    <property type="project" value="UniProtKB-UniRule"/>
</dbReference>
<dbReference type="InterPro" id="IPR037171">
    <property type="entry name" value="NagB/RpiA_transferase-like"/>
</dbReference>
<dbReference type="UniPathway" id="UPA00904">
    <property type="reaction ID" value="UER00874"/>
</dbReference>
<dbReference type="Gene3D" id="3.40.50.10470">
    <property type="entry name" value="Translation initiation factor eif-2b, domain 2"/>
    <property type="match status" value="1"/>
</dbReference>
<dbReference type="GO" id="GO:0019509">
    <property type="term" value="P:L-methionine salvage from methylthioadenosine"/>
    <property type="evidence" value="ECO:0007669"/>
    <property type="project" value="UniProtKB-UniRule"/>
</dbReference>
<keyword evidence="1 2" id="KW-0413">Isomerase</keyword>
<protein>
    <recommendedName>
        <fullName evidence="2">Methylthioribose-1-phosphate isomerase</fullName>
        <shortName evidence="2">M1Pi</shortName>
        <shortName evidence="2">MTR-1-P isomerase</shortName>
        <ecNumber evidence="2">5.3.1.23</ecNumber>
    </recommendedName>
    <alternativeName>
        <fullName evidence="2">S-methyl-5-thioribose-1-phosphate isomerase</fullName>
    </alternativeName>
</protein>
<evidence type="ECO:0000313" key="4">
    <source>
        <dbReference type="Proteomes" id="UP000179034"/>
    </source>
</evidence>
<dbReference type="SUPFAM" id="SSF100950">
    <property type="entry name" value="NagB/RpiA/CoA transferase-like"/>
    <property type="match status" value="1"/>
</dbReference>
<dbReference type="FunFam" id="3.40.50.10470:FF:000006">
    <property type="entry name" value="Methylthioribose-1-phosphate isomerase"/>
    <property type="match status" value="1"/>
</dbReference>
<evidence type="ECO:0000313" key="3">
    <source>
        <dbReference type="EMBL" id="OGF97917.1"/>
    </source>
</evidence>
<proteinExistence type="inferred from homology"/>
<dbReference type="NCBIfam" id="TIGR00524">
    <property type="entry name" value="eIF-2B_rel"/>
    <property type="match status" value="1"/>
</dbReference>
<dbReference type="HAMAP" id="MF_01678">
    <property type="entry name" value="Salvage_MtnA"/>
    <property type="match status" value="1"/>
</dbReference>
<feature type="binding site" evidence="2">
    <location>
        <begin position="247"/>
        <end position="248"/>
    </location>
    <ligand>
        <name>substrate</name>
    </ligand>
</feature>
<comment type="caution">
    <text evidence="3">The sequence shown here is derived from an EMBL/GenBank/DDBJ whole genome shotgun (WGS) entry which is preliminary data.</text>
</comment>
<comment type="similarity">
    <text evidence="2">Belongs to the EIF-2B alpha/beta/delta subunits family. MtnA subfamily.</text>
</comment>
<organism evidence="3 4">
    <name type="scientific">Candidatus Glassbacteria bacterium RBG_16_58_8</name>
    <dbReference type="NCBI Taxonomy" id="1817866"/>
    <lineage>
        <taxon>Bacteria</taxon>
        <taxon>Candidatus Glassiibacteriota</taxon>
    </lineage>
</organism>
<dbReference type="Proteomes" id="UP000179034">
    <property type="component" value="Unassembled WGS sequence"/>
</dbReference>
<dbReference type="InterPro" id="IPR011559">
    <property type="entry name" value="Initiation_fac_2B_a/b/d"/>
</dbReference>
<reference evidence="3 4" key="1">
    <citation type="journal article" date="2016" name="Nat. Commun.">
        <title>Thousands of microbial genomes shed light on interconnected biogeochemical processes in an aquifer system.</title>
        <authorList>
            <person name="Anantharaman K."/>
            <person name="Brown C.T."/>
            <person name="Hug L.A."/>
            <person name="Sharon I."/>
            <person name="Castelle C.J."/>
            <person name="Probst A.J."/>
            <person name="Thomas B.C."/>
            <person name="Singh A."/>
            <person name="Wilkins M.J."/>
            <person name="Karaoz U."/>
            <person name="Brodie E.L."/>
            <person name="Williams K.H."/>
            <person name="Hubbard S.S."/>
            <person name="Banfield J.F."/>
        </authorList>
    </citation>
    <scope>NUCLEOTIDE SEQUENCE [LARGE SCALE GENOMIC DNA]</scope>
</reference>
<dbReference type="AlphaFoldDB" id="A0A1F5YCJ4"/>
<dbReference type="PANTHER" id="PTHR43475:SF1">
    <property type="entry name" value="METHYLTHIORIBOSE-1-PHOSPHATE ISOMERASE"/>
    <property type="match status" value="1"/>
</dbReference>
<dbReference type="PANTHER" id="PTHR43475">
    <property type="entry name" value="METHYLTHIORIBOSE-1-PHOSPHATE ISOMERASE"/>
    <property type="match status" value="1"/>
</dbReference>
<feature type="binding site" evidence="2">
    <location>
        <begin position="46"/>
        <end position="48"/>
    </location>
    <ligand>
        <name>substrate</name>
    </ligand>
</feature>